<dbReference type="EMBL" id="JBHEZZ010000007">
    <property type="protein sequence ID" value="MFC1402670.1"/>
    <property type="molecule type" value="Genomic_DNA"/>
</dbReference>
<comment type="caution">
    <text evidence="1">The sequence shown here is derived from an EMBL/GenBank/DDBJ whole genome shotgun (WGS) entry which is preliminary data.</text>
</comment>
<gene>
    <name evidence="1" type="ORF">ACEZDJ_15385</name>
</gene>
<accession>A0ABV6UMJ1</accession>
<protein>
    <submittedName>
        <fullName evidence="1">Uncharacterized protein</fullName>
    </submittedName>
</protein>
<keyword evidence="2" id="KW-1185">Reference proteome</keyword>
<dbReference type="Proteomes" id="UP001592528">
    <property type="component" value="Unassembled WGS sequence"/>
</dbReference>
<reference evidence="1 2" key="1">
    <citation type="submission" date="2024-09" db="EMBL/GenBank/DDBJ databases">
        <authorList>
            <person name="Lee S.D."/>
        </authorList>
    </citation>
    <scope>NUCLEOTIDE SEQUENCE [LARGE SCALE GENOMIC DNA]</scope>
    <source>
        <strain evidence="1 2">N1-5</strain>
    </source>
</reference>
<evidence type="ECO:0000313" key="2">
    <source>
        <dbReference type="Proteomes" id="UP001592528"/>
    </source>
</evidence>
<organism evidence="1 2">
    <name type="scientific">Streptacidiphilus cavernicola</name>
    <dbReference type="NCBI Taxonomy" id="3342716"/>
    <lineage>
        <taxon>Bacteria</taxon>
        <taxon>Bacillati</taxon>
        <taxon>Actinomycetota</taxon>
        <taxon>Actinomycetes</taxon>
        <taxon>Kitasatosporales</taxon>
        <taxon>Streptomycetaceae</taxon>
        <taxon>Streptacidiphilus</taxon>
    </lineage>
</organism>
<name>A0ABV6UMJ1_9ACTN</name>
<sequence>MRDIYGVAGEAERFALWQKTGRRDPERDAAARAGWMTTVRHGRPADRCRPASEVLQDAVEGGAACGAPVRFAAR</sequence>
<evidence type="ECO:0000313" key="1">
    <source>
        <dbReference type="EMBL" id="MFC1402670.1"/>
    </source>
</evidence>
<proteinExistence type="predicted"/>
<dbReference type="RefSeq" id="WP_380522722.1">
    <property type="nucleotide sequence ID" value="NZ_JBHEZZ010000007.1"/>
</dbReference>